<evidence type="ECO:0000256" key="2">
    <source>
        <dbReference type="ARBA" id="ARBA00022670"/>
    </source>
</evidence>
<dbReference type="SUPFAM" id="SSF53163">
    <property type="entry name" value="HybD-like"/>
    <property type="match status" value="1"/>
</dbReference>
<evidence type="ECO:0000313" key="6">
    <source>
        <dbReference type="Proteomes" id="UP001317705"/>
    </source>
</evidence>
<evidence type="ECO:0000256" key="1">
    <source>
        <dbReference type="ARBA" id="ARBA00006814"/>
    </source>
</evidence>
<sequence length="190" mass="19787">MTGKIAVIGLGNPVLTDDSVGIKVARALAETIRNRDGVDFLEVAAGGLRLMDAMIGYQRVVIIDAMETGMLPAGTIRRLLPGDGVSTKNTASSCDASFAATIELGRRLGLRLPEEISIWGIEAADVDSFGVELTEDVARAVPWVVDEITRELAGTLASEATDTARAGRESAGDTSPALMVALAAEGTGRC</sequence>
<dbReference type="CDD" id="cd00518">
    <property type="entry name" value="H2MP"/>
    <property type="match status" value="1"/>
</dbReference>
<dbReference type="Proteomes" id="UP001317705">
    <property type="component" value="Chromosome"/>
</dbReference>
<dbReference type="PANTHER" id="PTHR30302:SF1">
    <property type="entry name" value="HYDROGENASE 2 MATURATION PROTEASE"/>
    <property type="match status" value="1"/>
</dbReference>
<keyword evidence="2" id="KW-0645">Protease</keyword>
<dbReference type="Gene3D" id="3.40.50.1450">
    <property type="entry name" value="HybD-like"/>
    <property type="match status" value="1"/>
</dbReference>
<evidence type="ECO:0008006" key="7">
    <source>
        <dbReference type="Google" id="ProtNLM"/>
    </source>
</evidence>
<keyword evidence="6" id="KW-1185">Reference proteome</keyword>
<evidence type="ECO:0000256" key="4">
    <source>
        <dbReference type="ARBA" id="ARBA00022801"/>
    </source>
</evidence>
<comment type="similarity">
    <text evidence="1">Belongs to the peptidase A31 family.</text>
</comment>
<keyword evidence="4" id="KW-0378">Hydrolase</keyword>
<dbReference type="PRINTS" id="PR00446">
    <property type="entry name" value="HYDRGNUPTAKE"/>
</dbReference>
<protein>
    <recommendedName>
        <fullName evidence="7">Hydrogenase maturation protease</fullName>
    </recommendedName>
</protein>
<name>A0ABM8EI02_9BACT</name>
<dbReference type="Pfam" id="PF01750">
    <property type="entry name" value="HycI"/>
    <property type="match status" value="1"/>
</dbReference>
<accession>A0ABM8EI02</accession>
<organism evidence="5 6">
    <name type="scientific">Geotalea uraniireducens</name>
    <dbReference type="NCBI Taxonomy" id="351604"/>
    <lineage>
        <taxon>Bacteria</taxon>
        <taxon>Pseudomonadati</taxon>
        <taxon>Thermodesulfobacteriota</taxon>
        <taxon>Desulfuromonadia</taxon>
        <taxon>Geobacterales</taxon>
        <taxon>Geobacteraceae</taxon>
        <taxon>Geotalea</taxon>
    </lineage>
</organism>
<dbReference type="NCBIfam" id="TIGR00072">
    <property type="entry name" value="hydrog_prot"/>
    <property type="match status" value="1"/>
</dbReference>
<dbReference type="InterPro" id="IPR023430">
    <property type="entry name" value="Pept_HybD-like_dom_sf"/>
</dbReference>
<evidence type="ECO:0000256" key="3">
    <source>
        <dbReference type="ARBA" id="ARBA00022750"/>
    </source>
</evidence>
<reference evidence="5 6" key="1">
    <citation type="submission" date="2022-12" db="EMBL/GenBank/DDBJ databases">
        <title>Polyphasic characterization of Geotalea uranireducens NIT-SL11 newly isolated from a complex of sewage sludge and microbially reduced graphene oxide.</title>
        <authorList>
            <person name="Xie L."/>
            <person name="Yoshida N."/>
            <person name="Meng L."/>
        </authorList>
    </citation>
    <scope>NUCLEOTIDE SEQUENCE [LARGE SCALE GENOMIC DNA]</scope>
    <source>
        <strain evidence="5 6">NIT-SL11</strain>
    </source>
</reference>
<gene>
    <name evidence="5" type="ORF">GURASL_09780</name>
</gene>
<dbReference type="EMBL" id="AP027151">
    <property type="protein sequence ID" value="BDV42055.1"/>
    <property type="molecule type" value="Genomic_DNA"/>
</dbReference>
<proteinExistence type="inferred from homology"/>
<dbReference type="PANTHER" id="PTHR30302">
    <property type="entry name" value="HYDROGENASE 1 MATURATION PROTEASE"/>
    <property type="match status" value="1"/>
</dbReference>
<dbReference type="RefSeq" id="WP_282002270.1">
    <property type="nucleotide sequence ID" value="NZ_AP027151.1"/>
</dbReference>
<keyword evidence="3" id="KW-0064">Aspartyl protease</keyword>
<dbReference type="InterPro" id="IPR000671">
    <property type="entry name" value="Peptidase_A31"/>
</dbReference>
<evidence type="ECO:0000313" key="5">
    <source>
        <dbReference type="EMBL" id="BDV42055.1"/>
    </source>
</evidence>